<protein>
    <submittedName>
        <fullName evidence="1">Nucleoside 2-deoxyribosyltransferase like protein</fullName>
    </submittedName>
</protein>
<dbReference type="InterPro" id="IPR025518">
    <property type="entry name" value="DUF4406"/>
</dbReference>
<dbReference type="SUPFAM" id="SSF52309">
    <property type="entry name" value="N-(deoxy)ribosyltransferase-like"/>
    <property type="match status" value="1"/>
</dbReference>
<sequence length="96" mass="10911">MKLMISQPMRGKTNEQIRAERAELILKLEAEGHEVVDTVFENAPADEDVAIYMLSQSIRYIGKVDGVVFMPGWANARGCRIEHQVAEEYGKFIRTI</sequence>
<dbReference type="EMBL" id="BK032816">
    <property type="protein sequence ID" value="DAF61747.1"/>
    <property type="molecule type" value="Genomic_DNA"/>
</dbReference>
<accession>A0A8S5TFE8</accession>
<organism evidence="1">
    <name type="scientific">Siphoviridae sp. ct1yA16</name>
    <dbReference type="NCBI Taxonomy" id="2827767"/>
    <lineage>
        <taxon>Viruses</taxon>
        <taxon>Duplodnaviria</taxon>
        <taxon>Heunggongvirae</taxon>
        <taxon>Uroviricota</taxon>
        <taxon>Caudoviricetes</taxon>
    </lineage>
</organism>
<dbReference type="Pfam" id="PF14359">
    <property type="entry name" value="DUF4406"/>
    <property type="match status" value="1"/>
</dbReference>
<name>A0A8S5TFE8_9CAUD</name>
<reference evidence="1" key="1">
    <citation type="journal article" date="2021" name="Proc. Natl. Acad. Sci. U.S.A.">
        <title>A Catalog of Tens of Thousands of Viruses from Human Metagenomes Reveals Hidden Associations with Chronic Diseases.</title>
        <authorList>
            <person name="Tisza M.J."/>
            <person name="Buck C.B."/>
        </authorList>
    </citation>
    <scope>NUCLEOTIDE SEQUENCE</scope>
    <source>
        <strain evidence="1">Ct1yA16</strain>
    </source>
</reference>
<proteinExistence type="predicted"/>
<evidence type="ECO:0000313" key="1">
    <source>
        <dbReference type="EMBL" id="DAF61747.1"/>
    </source>
</evidence>